<accession>A0AC60QPX5</accession>
<organism evidence="1 2">
    <name type="scientific">Ixodes persulcatus</name>
    <name type="common">Taiga tick</name>
    <dbReference type="NCBI Taxonomy" id="34615"/>
    <lineage>
        <taxon>Eukaryota</taxon>
        <taxon>Metazoa</taxon>
        <taxon>Ecdysozoa</taxon>
        <taxon>Arthropoda</taxon>
        <taxon>Chelicerata</taxon>
        <taxon>Arachnida</taxon>
        <taxon>Acari</taxon>
        <taxon>Parasitiformes</taxon>
        <taxon>Ixodida</taxon>
        <taxon>Ixodoidea</taxon>
        <taxon>Ixodidae</taxon>
        <taxon>Ixodinae</taxon>
        <taxon>Ixodes</taxon>
    </lineage>
</organism>
<keyword evidence="2" id="KW-1185">Reference proteome</keyword>
<proteinExistence type="predicted"/>
<evidence type="ECO:0000313" key="1">
    <source>
        <dbReference type="EMBL" id="KAG0438813.1"/>
    </source>
</evidence>
<name>A0AC60QPX5_IXOPE</name>
<evidence type="ECO:0000313" key="2">
    <source>
        <dbReference type="Proteomes" id="UP000805193"/>
    </source>
</evidence>
<protein>
    <submittedName>
        <fullName evidence="1">Uncharacterized protein</fullName>
    </submittedName>
</protein>
<reference evidence="1 2" key="1">
    <citation type="journal article" date="2020" name="Cell">
        <title>Large-Scale Comparative Analyses of Tick Genomes Elucidate Their Genetic Diversity and Vector Capacities.</title>
        <authorList>
            <consortium name="Tick Genome and Microbiome Consortium (TIGMIC)"/>
            <person name="Jia N."/>
            <person name="Wang J."/>
            <person name="Shi W."/>
            <person name="Du L."/>
            <person name="Sun Y."/>
            <person name="Zhan W."/>
            <person name="Jiang J.F."/>
            <person name="Wang Q."/>
            <person name="Zhang B."/>
            <person name="Ji P."/>
            <person name="Bell-Sakyi L."/>
            <person name="Cui X.M."/>
            <person name="Yuan T.T."/>
            <person name="Jiang B.G."/>
            <person name="Yang W.F."/>
            <person name="Lam T.T."/>
            <person name="Chang Q.C."/>
            <person name="Ding S.J."/>
            <person name="Wang X.J."/>
            <person name="Zhu J.G."/>
            <person name="Ruan X.D."/>
            <person name="Zhao L."/>
            <person name="Wei J.T."/>
            <person name="Ye R.Z."/>
            <person name="Que T.C."/>
            <person name="Du C.H."/>
            <person name="Zhou Y.H."/>
            <person name="Cheng J.X."/>
            <person name="Dai P.F."/>
            <person name="Guo W.B."/>
            <person name="Han X.H."/>
            <person name="Huang E.J."/>
            <person name="Li L.F."/>
            <person name="Wei W."/>
            <person name="Gao Y.C."/>
            <person name="Liu J.Z."/>
            <person name="Shao H.Z."/>
            <person name="Wang X."/>
            <person name="Wang C.C."/>
            <person name="Yang T.C."/>
            <person name="Huo Q.B."/>
            <person name="Li W."/>
            <person name="Chen H.Y."/>
            <person name="Chen S.E."/>
            <person name="Zhou L.G."/>
            <person name="Ni X.B."/>
            <person name="Tian J.H."/>
            <person name="Sheng Y."/>
            <person name="Liu T."/>
            <person name="Pan Y.S."/>
            <person name="Xia L.Y."/>
            <person name="Li J."/>
            <person name="Zhao F."/>
            <person name="Cao W.C."/>
        </authorList>
    </citation>
    <scope>NUCLEOTIDE SEQUENCE [LARGE SCALE GENOMIC DNA]</scope>
    <source>
        <strain evidence="1">Iper-2018</strain>
    </source>
</reference>
<dbReference type="EMBL" id="JABSTQ010005665">
    <property type="protein sequence ID" value="KAG0438813.1"/>
    <property type="molecule type" value="Genomic_DNA"/>
</dbReference>
<gene>
    <name evidence="1" type="ORF">HPB47_016858</name>
</gene>
<comment type="caution">
    <text evidence="1">The sequence shown here is derived from an EMBL/GenBank/DDBJ whole genome shotgun (WGS) entry which is preliminary data.</text>
</comment>
<sequence>MLEIDGGMNGHSEEEHLILNFNVDGLPLGKSSRNQFWPILCEVRNVQNVAPFLVGLFYGQSKPPDVNEFLHDFVQELSELLQEGVNQLAAVGGSSVGNNTRGVLEQLMTQKVAVEFSWLGQREKMKSKDLEYPDVIYRRCIFSGFLCCQAPQSKRKAAFRVLGPFKNATQIYDMLWQRSVAAFCTLTRYCIRCAHTVCVQKECVKSYFRSI</sequence>
<dbReference type="Proteomes" id="UP000805193">
    <property type="component" value="Unassembled WGS sequence"/>
</dbReference>